<organism evidence="5 6">
    <name type="scientific">Symbiochloris irregularis</name>
    <dbReference type="NCBI Taxonomy" id="706552"/>
    <lineage>
        <taxon>Eukaryota</taxon>
        <taxon>Viridiplantae</taxon>
        <taxon>Chlorophyta</taxon>
        <taxon>core chlorophytes</taxon>
        <taxon>Trebouxiophyceae</taxon>
        <taxon>Trebouxiales</taxon>
        <taxon>Trebouxiaceae</taxon>
        <taxon>Symbiochloris</taxon>
    </lineage>
</organism>
<gene>
    <name evidence="5" type="ORF">WJX73_003892</name>
</gene>
<dbReference type="InterPro" id="IPR029063">
    <property type="entry name" value="SAM-dependent_MTases_sf"/>
</dbReference>
<dbReference type="GO" id="GO:0005739">
    <property type="term" value="C:mitochondrion"/>
    <property type="evidence" value="ECO:0007669"/>
    <property type="project" value="TreeGrafter"/>
</dbReference>
<dbReference type="PANTHER" id="PTHR13090">
    <property type="entry name" value="ARGININE-HYDROXYLASE NDUFAF5, MITOCHONDRIAL"/>
    <property type="match status" value="1"/>
</dbReference>
<dbReference type="SUPFAM" id="SSF53335">
    <property type="entry name" value="S-adenosyl-L-methionine-dependent methyltransferases"/>
    <property type="match status" value="1"/>
</dbReference>
<dbReference type="InterPro" id="IPR050602">
    <property type="entry name" value="Malonyl-ACP_OMT"/>
</dbReference>
<keyword evidence="2" id="KW-0808">Transferase</keyword>
<feature type="domain" description="Methyltransferase type 11" evidence="4">
    <location>
        <begin position="109"/>
        <end position="196"/>
    </location>
</feature>
<feature type="compositionally biased region" description="Basic and acidic residues" evidence="3">
    <location>
        <begin position="341"/>
        <end position="359"/>
    </location>
</feature>
<feature type="region of interest" description="Disordered" evidence="3">
    <location>
        <begin position="322"/>
        <end position="359"/>
    </location>
</feature>
<evidence type="ECO:0000259" key="4">
    <source>
        <dbReference type="Pfam" id="PF08241"/>
    </source>
</evidence>
<dbReference type="PANTHER" id="PTHR13090:SF1">
    <property type="entry name" value="ARGININE-HYDROXYLASE NDUFAF5, MITOCHONDRIAL"/>
    <property type="match status" value="1"/>
</dbReference>
<keyword evidence="6" id="KW-1185">Reference proteome</keyword>
<name>A0AAW1P7I3_9CHLO</name>
<sequence>MRGLWTALTATARNSCQKETATNLLRRICTSGACQRASDEGQVQQNIFDRAVKRSQRDRAAALQAGDLDPLTDAVADNILDRLDDCRPSFPTIAVVGGATLPILTKLATSRHATGSVLVLDESPAMLRRTKLLVEKQASNVPWSQIHYIEADAEFLPLQEKSLDAVISCLSLHWVNDVPGAMAQMRRALKPDGLFLAAMWGGDTLHELRVALALAEQTLEGGVSQRMSPLAQVRDAGNLLTRAGYSIPSVDTDDVTVHYSSPMHLVRHLRAMGESNAATGRQPRLKQATWQAAESKYVEMFGAEDGSVPATFQAIYMTGWAPAPKQARPAPRGSATLSFEDLEKTLANESKGEAPKPSG</sequence>
<reference evidence="5 6" key="1">
    <citation type="journal article" date="2024" name="Nat. Commun.">
        <title>Phylogenomics reveals the evolutionary origins of lichenization in chlorophyte algae.</title>
        <authorList>
            <person name="Puginier C."/>
            <person name="Libourel C."/>
            <person name="Otte J."/>
            <person name="Skaloud P."/>
            <person name="Haon M."/>
            <person name="Grisel S."/>
            <person name="Petersen M."/>
            <person name="Berrin J.G."/>
            <person name="Delaux P.M."/>
            <person name="Dal Grande F."/>
            <person name="Keller J."/>
        </authorList>
    </citation>
    <scope>NUCLEOTIDE SEQUENCE [LARGE SCALE GENOMIC DNA]</scope>
    <source>
        <strain evidence="5 6">SAG 2036</strain>
    </source>
</reference>
<dbReference type="Proteomes" id="UP001465755">
    <property type="component" value="Unassembled WGS sequence"/>
</dbReference>
<dbReference type="Pfam" id="PF08241">
    <property type="entry name" value="Methyltransf_11"/>
    <property type="match status" value="1"/>
</dbReference>
<feature type="compositionally biased region" description="Low complexity" evidence="3">
    <location>
        <begin position="322"/>
        <end position="332"/>
    </location>
</feature>
<proteinExistence type="predicted"/>
<dbReference type="Gene3D" id="3.40.50.150">
    <property type="entry name" value="Vaccinia Virus protein VP39"/>
    <property type="match status" value="1"/>
</dbReference>
<dbReference type="InterPro" id="IPR013216">
    <property type="entry name" value="Methyltransf_11"/>
</dbReference>
<dbReference type="GO" id="GO:0032259">
    <property type="term" value="P:methylation"/>
    <property type="evidence" value="ECO:0007669"/>
    <property type="project" value="UniProtKB-KW"/>
</dbReference>
<evidence type="ECO:0000313" key="6">
    <source>
        <dbReference type="Proteomes" id="UP001465755"/>
    </source>
</evidence>
<evidence type="ECO:0000256" key="1">
    <source>
        <dbReference type="ARBA" id="ARBA00022603"/>
    </source>
</evidence>
<evidence type="ECO:0000256" key="2">
    <source>
        <dbReference type="ARBA" id="ARBA00022679"/>
    </source>
</evidence>
<evidence type="ECO:0000256" key="3">
    <source>
        <dbReference type="SAM" id="MobiDB-lite"/>
    </source>
</evidence>
<dbReference type="EMBL" id="JALJOQ010000054">
    <property type="protein sequence ID" value="KAK9804027.1"/>
    <property type="molecule type" value="Genomic_DNA"/>
</dbReference>
<keyword evidence="1" id="KW-0489">Methyltransferase</keyword>
<comment type="caution">
    <text evidence="5">The sequence shown here is derived from an EMBL/GenBank/DDBJ whole genome shotgun (WGS) entry which is preliminary data.</text>
</comment>
<protein>
    <recommendedName>
        <fullName evidence="4">Methyltransferase type 11 domain-containing protein</fullName>
    </recommendedName>
</protein>
<dbReference type="GO" id="GO:0032981">
    <property type="term" value="P:mitochondrial respiratory chain complex I assembly"/>
    <property type="evidence" value="ECO:0007669"/>
    <property type="project" value="TreeGrafter"/>
</dbReference>
<accession>A0AAW1P7I3</accession>
<dbReference type="CDD" id="cd02440">
    <property type="entry name" value="AdoMet_MTases"/>
    <property type="match status" value="1"/>
</dbReference>
<dbReference type="GO" id="GO:0008757">
    <property type="term" value="F:S-adenosylmethionine-dependent methyltransferase activity"/>
    <property type="evidence" value="ECO:0007669"/>
    <property type="project" value="InterPro"/>
</dbReference>
<dbReference type="AlphaFoldDB" id="A0AAW1P7I3"/>
<evidence type="ECO:0000313" key="5">
    <source>
        <dbReference type="EMBL" id="KAK9804027.1"/>
    </source>
</evidence>